<dbReference type="KEGG" id="pcy:PCYB_007930"/>
<reference evidence="1 2" key="1">
    <citation type="journal article" date="2012" name="Nat. Genet.">
        <title>Plasmodium cynomolgi genome sequences provide insight into Plasmodium vivax and the monkey malaria clade.</title>
        <authorList>
            <person name="Tachibana S."/>
            <person name="Sullivan S.A."/>
            <person name="Kawai S."/>
            <person name="Nakamura S."/>
            <person name="Kim H.R."/>
            <person name="Goto N."/>
            <person name="Arisue N."/>
            <person name="Palacpac N.M.Q."/>
            <person name="Honma H."/>
            <person name="Yagi M."/>
            <person name="Tougan T."/>
            <person name="Katakai Y."/>
            <person name="Kaneko O."/>
            <person name="Mita T."/>
            <person name="Kita K."/>
            <person name="Yasutomi Y."/>
            <person name="Sutton P.L."/>
            <person name="Shakhbatyan R."/>
            <person name="Horii T."/>
            <person name="Yasunaga T."/>
            <person name="Barnwell J.W."/>
            <person name="Escalante A.A."/>
            <person name="Carlton J.M."/>
            <person name="Tanabe K."/>
        </authorList>
    </citation>
    <scope>NUCLEOTIDE SEQUENCE [LARGE SCALE GENOMIC DNA]</scope>
    <source>
        <strain evidence="1 2">B</strain>
    </source>
</reference>
<evidence type="ECO:0000313" key="2">
    <source>
        <dbReference type="Proteomes" id="UP000006319"/>
    </source>
</evidence>
<dbReference type="VEuPathDB" id="PlasmoDB:PCYB_007930"/>
<dbReference type="GeneID" id="14696586"/>
<name>K6V130_PLACD</name>
<organism evidence="1 2">
    <name type="scientific">Plasmodium cynomolgi (strain B)</name>
    <dbReference type="NCBI Taxonomy" id="1120755"/>
    <lineage>
        <taxon>Eukaryota</taxon>
        <taxon>Sar</taxon>
        <taxon>Alveolata</taxon>
        <taxon>Apicomplexa</taxon>
        <taxon>Aconoidasida</taxon>
        <taxon>Haemosporida</taxon>
        <taxon>Plasmodiidae</taxon>
        <taxon>Plasmodium</taxon>
        <taxon>Plasmodium (Plasmodium)</taxon>
    </lineage>
</organism>
<gene>
    <name evidence="1" type="ORF">PCYB_007930</name>
</gene>
<evidence type="ECO:0008006" key="3">
    <source>
        <dbReference type="Google" id="ProtNLM"/>
    </source>
</evidence>
<dbReference type="Pfam" id="PF05795">
    <property type="entry name" value="Plasmodium_Vir"/>
    <property type="match status" value="1"/>
</dbReference>
<dbReference type="PhylomeDB" id="K6V130"/>
<proteinExistence type="predicted"/>
<dbReference type="Proteomes" id="UP000006319">
    <property type="component" value="Unassembled WGS sequence"/>
</dbReference>
<protein>
    <recommendedName>
        <fullName evidence="3">CYIR protein</fullName>
    </recommendedName>
</protein>
<keyword evidence="2" id="KW-1185">Reference proteome</keyword>
<dbReference type="EMBL" id="DF158615">
    <property type="protein sequence ID" value="GAB70044.1"/>
    <property type="molecule type" value="Genomic_DNA"/>
</dbReference>
<accession>K6V130</accession>
<feature type="non-terminal residue" evidence="1">
    <location>
        <position position="194"/>
    </location>
</feature>
<dbReference type="AlphaFoldDB" id="K6V130"/>
<dbReference type="RefSeq" id="XP_004228262.1">
    <property type="nucleotide sequence ID" value="XM_004228214.1"/>
</dbReference>
<evidence type="ECO:0000313" key="1">
    <source>
        <dbReference type="EMBL" id="GAB70044.1"/>
    </source>
</evidence>
<sequence>MVKSDRVDILKDFIRIAANDLPSGKFYHNFKYDYTNIQQYSSKCNKLTAPNNKKPRVKALCMQILKYLKTKDDILNNEKSPYDVCVLLNYATITRLNEIFGPHNAQNITLAWASLIYVWNSFVDDNFSKPLYKKCKPIDNILMYDWHIRKILYDYFVDYSAIKGYFKNYKDECNKYYTYLEIIIDIYKYFDKFC</sequence>
<dbReference type="OrthoDB" id="386729at2759"/>
<dbReference type="InterPro" id="IPR008780">
    <property type="entry name" value="Plasmodium_Vir"/>
</dbReference>